<dbReference type="EMBL" id="CAJVPP010000128">
    <property type="protein sequence ID" value="CAG8445497.1"/>
    <property type="molecule type" value="Genomic_DNA"/>
</dbReference>
<accession>A0A9N8VEY1</accession>
<sequence length="248" mass="28834">MFIAHAMIQTFFLYTGTANISYTSFISVSSTRSISTRIEIVQFQKECQTVTIIETCDEIRKNLMKKQNGINLLYVLAKGITLEDYEERVDKFNIHKCLEWSNGKVIIYELPSELYKVCIKVINSEIIENCLSAKWTNTKIYRAYVDISTKEADDSFRPKKLAVTSSNESNGKLNLIVEVLYSETIDHVTEKVHDYWLCLDRVHNAIVVKIDPIQQGQIPSRMKAWYYCISNRRTRNTLPVRTKFEFDT</sequence>
<protein>
    <submittedName>
        <fullName evidence="1">3600_t:CDS:1</fullName>
    </submittedName>
</protein>
<evidence type="ECO:0000313" key="1">
    <source>
        <dbReference type="EMBL" id="CAG8445497.1"/>
    </source>
</evidence>
<organism evidence="1 2">
    <name type="scientific">Funneliformis mosseae</name>
    <name type="common">Endomycorrhizal fungus</name>
    <name type="synonym">Glomus mosseae</name>
    <dbReference type="NCBI Taxonomy" id="27381"/>
    <lineage>
        <taxon>Eukaryota</taxon>
        <taxon>Fungi</taxon>
        <taxon>Fungi incertae sedis</taxon>
        <taxon>Mucoromycota</taxon>
        <taxon>Glomeromycotina</taxon>
        <taxon>Glomeromycetes</taxon>
        <taxon>Glomerales</taxon>
        <taxon>Glomeraceae</taxon>
        <taxon>Funneliformis</taxon>
    </lineage>
</organism>
<gene>
    <name evidence="1" type="ORF">FMOSSE_LOCUS1143</name>
</gene>
<dbReference type="Proteomes" id="UP000789375">
    <property type="component" value="Unassembled WGS sequence"/>
</dbReference>
<reference evidence="1" key="1">
    <citation type="submission" date="2021-06" db="EMBL/GenBank/DDBJ databases">
        <authorList>
            <person name="Kallberg Y."/>
            <person name="Tangrot J."/>
            <person name="Rosling A."/>
        </authorList>
    </citation>
    <scope>NUCLEOTIDE SEQUENCE</scope>
    <source>
        <strain evidence="1">87-6 pot B 2015</strain>
    </source>
</reference>
<name>A0A9N8VEY1_FUNMO</name>
<evidence type="ECO:0000313" key="2">
    <source>
        <dbReference type="Proteomes" id="UP000789375"/>
    </source>
</evidence>
<comment type="caution">
    <text evidence="1">The sequence shown here is derived from an EMBL/GenBank/DDBJ whole genome shotgun (WGS) entry which is preliminary data.</text>
</comment>
<proteinExistence type="predicted"/>
<dbReference type="AlphaFoldDB" id="A0A9N8VEY1"/>
<keyword evidence="2" id="KW-1185">Reference proteome</keyword>